<dbReference type="InterPro" id="IPR010471">
    <property type="entry name" value="DUF1068"/>
</dbReference>
<dbReference type="AlphaFoldDB" id="B9RXG7"/>
<dbReference type="InParanoid" id="B9RXG7"/>
<keyword evidence="1" id="KW-0472">Membrane</keyword>
<keyword evidence="1" id="KW-1133">Transmembrane helix</keyword>
<feature type="transmembrane region" description="Helical" evidence="1">
    <location>
        <begin position="12"/>
        <end position="32"/>
    </location>
</feature>
<organism evidence="2 3">
    <name type="scientific">Ricinus communis</name>
    <name type="common">Castor bean</name>
    <dbReference type="NCBI Taxonomy" id="3988"/>
    <lineage>
        <taxon>Eukaryota</taxon>
        <taxon>Viridiplantae</taxon>
        <taxon>Streptophyta</taxon>
        <taxon>Embryophyta</taxon>
        <taxon>Tracheophyta</taxon>
        <taxon>Spermatophyta</taxon>
        <taxon>Magnoliopsida</taxon>
        <taxon>eudicotyledons</taxon>
        <taxon>Gunneridae</taxon>
        <taxon>Pentapetalae</taxon>
        <taxon>rosids</taxon>
        <taxon>fabids</taxon>
        <taxon>Malpighiales</taxon>
        <taxon>Euphorbiaceae</taxon>
        <taxon>Acalyphoideae</taxon>
        <taxon>Acalypheae</taxon>
        <taxon>Ricinus</taxon>
    </lineage>
</organism>
<sequence length="181" mass="20111">MKGRGKQKGLKVILWLMGICTVGYILGPPLHWHLSDTLAVTLSSSSYCATCHCDCSSLPLLSLPRGLNNNSFTDCMKNDPEVSEEMEKSFKGLLSEEVGLKEAEALRDQQRADVALLEAKKMASQYQKDADKCNAGMGTCEEARESAESTLEAHLRLSAMWELRARQRGWKESMARSLLLK</sequence>
<reference evidence="3" key="1">
    <citation type="journal article" date="2010" name="Nat. Biotechnol.">
        <title>Draft genome sequence of the oilseed species Ricinus communis.</title>
        <authorList>
            <person name="Chan A.P."/>
            <person name="Crabtree J."/>
            <person name="Zhao Q."/>
            <person name="Lorenzi H."/>
            <person name="Orvis J."/>
            <person name="Puiu D."/>
            <person name="Melake-Berhan A."/>
            <person name="Jones K.M."/>
            <person name="Redman J."/>
            <person name="Chen G."/>
            <person name="Cahoon E.B."/>
            <person name="Gedil M."/>
            <person name="Stanke M."/>
            <person name="Haas B.J."/>
            <person name="Wortman J.R."/>
            <person name="Fraser-Liggett C.M."/>
            <person name="Ravel J."/>
            <person name="Rabinowicz P.D."/>
        </authorList>
    </citation>
    <scope>NUCLEOTIDE SEQUENCE [LARGE SCALE GENOMIC DNA]</scope>
    <source>
        <strain evidence="3">cv. Hale</strain>
    </source>
</reference>
<evidence type="ECO:0000256" key="1">
    <source>
        <dbReference type="SAM" id="Phobius"/>
    </source>
</evidence>
<keyword evidence="1" id="KW-0812">Transmembrane</keyword>
<protein>
    <recommendedName>
        <fullName evidence="4">DUF1068 domain-containing protein</fullName>
    </recommendedName>
</protein>
<dbReference type="OrthoDB" id="1898954at2759"/>
<evidence type="ECO:0000313" key="2">
    <source>
        <dbReference type="EMBL" id="EEF43823.1"/>
    </source>
</evidence>
<proteinExistence type="predicted"/>
<gene>
    <name evidence="2" type="ORF">RCOM_0903640</name>
</gene>
<keyword evidence="3" id="KW-1185">Reference proteome</keyword>
<dbReference type="PANTHER" id="PTHR32254">
    <property type="entry name" value="EXPRESSED PROTEIN"/>
    <property type="match status" value="1"/>
</dbReference>
<accession>B9RXG7</accession>
<evidence type="ECO:0000313" key="3">
    <source>
        <dbReference type="Proteomes" id="UP000008311"/>
    </source>
</evidence>
<dbReference type="eggNOG" id="KOG1823">
    <property type="taxonomic scope" value="Eukaryota"/>
</dbReference>
<dbReference type="OMA" id="LYWHISE"/>
<dbReference type="PANTHER" id="PTHR32254:SF14">
    <property type="entry name" value="EXPRESSED PROTEIN"/>
    <property type="match status" value="1"/>
</dbReference>
<evidence type="ECO:0008006" key="4">
    <source>
        <dbReference type="Google" id="ProtNLM"/>
    </source>
</evidence>
<dbReference type="Pfam" id="PF06364">
    <property type="entry name" value="DUF1068"/>
    <property type="match status" value="1"/>
</dbReference>
<dbReference type="EMBL" id="EQ973828">
    <property type="protein sequence ID" value="EEF43823.1"/>
    <property type="molecule type" value="Genomic_DNA"/>
</dbReference>
<name>B9RXG7_RICCO</name>
<dbReference type="Proteomes" id="UP000008311">
    <property type="component" value="Unassembled WGS sequence"/>
</dbReference>
<dbReference type="STRING" id="3988.B9RXG7"/>
<dbReference type="KEGG" id="rcu:8277984"/>